<protein>
    <recommendedName>
        <fullName evidence="4">SMP domain-containing protein</fullName>
    </recommendedName>
</protein>
<reference evidence="5" key="3">
    <citation type="journal article" date="2017" name="Nature">
        <title>Genome sequence of the progenitor of the wheat D genome Aegilops tauschii.</title>
        <authorList>
            <person name="Luo M.C."/>
            <person name="Gu Y.Q."/>
            <person name="Puiu D."/>
            <person name="Wang H."/>
            <person name="Twardziok S.O."/>
            <person name="Deal K.R."/>
            <person name="Huo N."/>
            <person name="Zhu T."/>
            <person name="Wang L."/>
            <person name="Wang Y."/>
            <person name="McGuire P.E."/>
            <person name="Liu S."/>
            <person name="Long H."/>
            <person name="Ramasamy R.K."/>
            <person name="Rodriguez J.C."/>
            <person name="Van S.L."/>
            <person name="Yuan L."/>
            <person name="Wang Z."/>
            <person name="Xia Z."/>
            <person name="Xiao L."/>
            <person name="Anderson O.D."/>
            <person name="Ouyang S."/>
            <person name="Liang Y."/>
            <person name="Zimin A.V."/>
            <person name="Pertea G."/>
            <person name="Qi P."/>
            <person name="Bennetzen J.L."/>
            <person name="Dai X."/>
            <person name="Dawson M.W."/>
            <person name="Muller H.G."/>
            <person name="Kugler K."/>
            <person name="Rivarola-Duarte L."/>
            <person name="Spannagl M."/>
            <person name="Mayer K.F.X."/>
            <person name="Lu F.H."/>
            <person name="Bevan M.W."/>
            <person name="Leroy P."/>
            <person name="Li P."/>
            <person name="You F.M."/>
            <person name="Sun Q."/>
            <person name="Liu Z."/>
            <person name="Lyons E."/>
            <person name="Wicker T."/>
            <person name="Salzberg S.L."/>
            <person name="Devos K.M."/>
            <person name="Dvorak J."/>
        </authorList>
    </citation>
    <scope>NUCLEOTIDE SEQUENCE [LARGE SCALE GENOMIC DNA]</scope>
    <source>
        <strain evidence="5">cv. AL8/78</strain>
    </source>
</reference>
<evidence type="ECO:0000256" key="2">
    <source>
        <dbReference type="ARBA" id="ARBA00022737"/>
    </source>
</evidence>
<feature type="compositionally biased region" description="Polar residues" evidence="3">
    <location>
        <begin position="92"/>
        <end position="102"/>
    </location>
</feature>
<feature type="domain" description="SMP" evidence="4">
    <location>
        <begin position="120"/>
        <end position="175"/>
    </location>
</feature>
<name>A0A453ITN1_AEGTS</name>
<proteinExistence type="inferred from homology"/>
<dbReference type="InterPro" id="IPR007011">
    <property type="entry name" value="LEA_SMP_dom"/>
</dbReference>
<dbReference type="InterPro" id="IPR042971">
    <property type="entry name" value="LEA_SMP"/>
</dbReference>
<dbReference type="Gramene" id="AET4Gv20672300.2">
    <property type="protein sequence ID" value="AET4Gv20672300.2"/>
    <property type="gene ID" value="AET4Gv20672300"/>
</dbReference>
<feature type="region of interest" description="Disordered" evidence="3">
    <location>
        <begin position="322"/>
        <end position="343"/>
    </location>
</feature>
<evidence type="ECO:0000256" key="1">
    <source>
        <dbReference type="ARBA" id="ARBA00010733"/>
    </source>
</evidence>
<dbReference type="EnsemblPlants" id="AET4Gv20672300.2">
    <property type="protein sequence ID" value="AET4Gv20672300.2"/>
    <property type="gene ID" value="AET4Gv20672300"/>
</dbReference>
<feature type="compositionally biased region" description="Gly residues" evidence="3">
    <location>
        <begin position="106"/>
        <end position="120"/>
    </location>
</feature>
<dbReference type="AlphaFoldDB" id="A0A453ITN1"/>
<keyword evidence="6" id="KW-1185">Reference proteome</keyword>
<feature type="domain" description="SMP" evidence="4">
    <location>
        <begin position="237"/>
        <end position="295"/>
    </location>
</feature>
<evidence type="ECO:0000313" key="5">
    <source>
        <dbReference type="EnsemblPlants" id="AET4Gv20672300.2"/>
    </source>
</evidence>
<reference evidence="6" key="1">
    <citation type="journal article" date="2014" name="Science">
        <title>Ancient hybridizations among the ancestral genomes of bread wheat.</title>
        <authorList>
            <consortium name="International Wheat Genome Sequencing Consortium,"/>
            <person name="Marcussen T."/>
            <person name="Sandve S.R."/>
            <person name="Heier L."/>
            <person name="Spannagl M."/>
            <person name="Pfeifer M."/>
            <person name="Jakobsen K.S."/>
            <person name="Wulff B.B."/>
            <person name="Steuernagel B."/>
            <person name="Mayer K.F."/>
            <person name="Olsen O.A."/>
        </authorList>
    </citation>
    <scope>NUCLEOTIDE SEQUENCE [LARGE SCALE GENOMIC DNA]</scope>
    <source>
        <strain evidence="6">cv. AL8/78</strain>
    </source>
</reference>
<reference evidence="5" key="4">
    <citation type="submission" date="2019-03" db="UniProtKB">
        <authorList>
            <consortium name="EnsemblPlants"/>
        </authorList>
    </citation>
    <scope>IDENTIFICATION</scope>
</reference>
<feature type="region of interest" description="Disordered" evidence="3">
    <location>
        <begin position="90"/>
        <end position="121"/>
    </location>
</feature>
<evidence type="ECO:0000256" key="3">
    <source>
        <dbReference type="SAM" id="MobiDB-lite"/>
    </source>
</evidence>
<feature type="region of interest" description="Disordered" evidence="3">
    <location>
        <begin position="19"/>
        <end position="42"/>
    </location>
</feature>
<evidence type="ECO:0000313" key="6">
    <source>
        <dbReference type="Proteomes" id="UP000015105"/>
    </source>
</evidence>
<reference evidence="6" key="2">
    <citation type="journal article" date="2017" name="Nat. Plants">
        <title>The Aegilops tauschii genome reveals multiple impacts of transposons.</title>
        <authorList>
            <person name="Zhao G."/>
            <person name="Zou C."/>
            <person name="Li K."/>
            <person name="Wang K."/>
            <person name="Li T."/>
            <person name="Gao L."/>
            <person name="Zhang X."/>
            <person name="Wang H."/>
            <person name="Yang Z."/>
            <person name="Liu X."/>
            <person name="Jiang W."/>
            <person name="Mao L."/>
            <person name="Kong X."/>
            <person name="Jiao Y."/>
            <person name="Jia J."/>
        </authorList>
    </citation>
    <scope>NUCLEOTIDE SEQUENCE [LARGE SCALE GENOMIC DNA]</scope>
    <source>
        <strain evidence="6">cv. AL8/78</strain>
    </source>
</reference>
<accession>A0A453ITN1</accession>
<feature type="domain" description="SMP" evidence="4">
    <location>
        <begin position="303"/>
        <end position="360"/>
    </location>
</feature>
<dbReference type="Pfam" id="PF04927">
    <property type="entry name" value="SMP"/>
    <property type="match status" value="3"/>
</dbReference>
<organism evidence="5 6">
    <name type="scientific">Aegilops tauschii subsp. strangulata</name>
    <name type="common">Goatgrass</name>
    <dbReference type="NCBI Taxonomy" id="200361"/>
    <lineage>
        <taxon>Eukaryota</taxon>
        <taxon>Viridiplantae</taxon>
        <taxon>Streptophyta</taxon>
        <taxon>Embryophyta</taxon>
        <taxon>Tracheophyta</taxon>
        <taxon>Spermatophyta</taxon>
        <taxon>Magnoliopsida</taxon>
        <taxon>Liliopsida</taxon>
        <taxon>Poales</taxon>
        <taxon>Poaceae</taxon>
        <taxon>BOP clade</taxon>
        <taxon>Pooideae</taxon>
        <taxon>Triticodae</taxon>
        <taxon>Triticeae</taxon>
        <taxon>Triticinae</taxon>
        <taxon>Aegilops</taxon>
    </lineage>
</organism>
<dbReference type="STRING" id="200361.A0A453ITN1"/>
<comment type="similarity">
    <text evidence="1">Belongs to the LEA type SMP family.</text>
</comment>
<dbReference type="Proteomes" id="UP000015105">
    <property type="component" value="Chromosome 4D"/>
</dbReference>
<dbReference type="PANTHER" id="PTHR31174:SF41">
    <property type="entry name" value="OS12G0470000 PROTEIN"/>
    <property type="match status" value="1"/>
</dbReference>
<evidence type="ECO:0000259" key="4">
    <source>
        <dbReference type="Pfam" id="PF04927"/>
    </source>
</evidence>
<keyword evidence="2" id="KW-0677">Repeat</keyword>
<dbReference type="PANTHER" id="PTHR31174">
    <property type="entry name" value="SEED MATURATION FAMILY PROTEIN"/>
    <property type="match status" value="1"/>
</dbReference>
<sequence>TPCCLRRPTLHRFFGRRLAAKPRRASPASPPRLRPLPHLSPCEHSRTPYITTISTHDPSMSIARFSCTTHLATLHTLGATRQITRRLLAKMSQGQQRRPSSDQAQAGGGGQGQGQGGGAVRYGDVFPAVTGGLAEKPVAPQDAATMQSAENLVFGETIKGGPAAAMQSAAMRNERMGVVGHDQATDATTEQGVSVSETRIPGGRIVTEFVAGQAVGQYLAPDDAADAGGAGGDDTKITIGEALEAAGYAAGGRPVERSDAAAIQAAEVRATGLDVNIPGGLAAQAQSAADANAWAARDDEKAKLGDVLSNATAKLVADKEVEADDAARVASAETRNKDDKTVRPGGIAASVAAAARLNKQGA</sequence>
<reference evidence="5" key="5">
    <citation type="journal article" date="2021" name="G3 (Bethesda)">
        <title>Aegilops tauschii genome assembly Aet v5.0 features greater sequence contiguity and improved annotation.</title>
        <authorList>
            <person name="Wang L."/>
            <person name="Zhu T."/>
            <person name="Rodriguez J.C."/>
            <person name="Deal K.R."/>
            <person name="Dubcovsky J."/>
            <person name="McGuire P.E."/>
            <person name="Lux T."/>
            <person name="Spannagl M."/>
            <person name="Mayer K.F.X."/>
            <person name="Baldrich P."/>
            <person name="Meyers B.C."/>
            <person name="Huo N."/>
            <person name="Gu Y.Q."/>
            <person name="Zhou H."/>
            <person name="Devos K.M."/>
            <person name="Bennetzen J.L."/>
            <person name="Unver T."/>
            <person name="Budak H."/>
            <person name="Gulick P.J."/>
            <person name="Galiba G."/>
            <person name="Kalapos B."/>
            <person name="Nelson D.R."/>
            <person name="Li P."/>
            <person name="You F.M."/>
            <person name="Luo M.C."/>
            <person name="Dvorak J."/>
        </authorList>
    </citation>
    <scope>NUCLEOTIDE SEQUENCE [LARGE SCALE GENOMIC DNA]</scope>
    <source>
        <strain evidence="5">cv. AL8/78</strain>
    </source>
</reference>